<dbReference type="CDD" id="cd16206">
    <property type="entry name" value="EFh_PRIP"/>
    <property type="match status" value="1"/>
</dbReference>
<dbReference type="PANTHER" id="PTHR10336:SF196">
    <property type="entry name" value="PHOSPHOINOSITIDE PHOSPHOLIPASE C"/>
    <property type="match status" value="1"/>
</dbReference>
<dbReference type="PROSITE" id="PS50008">
    <property type="entry name" value="PIPLC_Y_DOMAIN"/>
    <property type="match status" value="1"/>
</dbReference>
<feature type="domain" description="PI-PLC Y-box" evidence="8">
    <location>
        <begin position="472"/>
        <end position="577"/>
    </location>
</feature>
<evidence type="ECO:0000256" key="2">
    <source>
        <dbReference type="ARBA" id="ARBA00022490"/>
    </source>
</evidence>
<dbReference type="GO" id="GO:0007214">
    <property type="term" value="P:gamma-aminobutyric acid signaling pathway"/>
    <property type="evidence" value="ECO:0007669"/>
    <property type="project" value="TreeGrafter"/>
</dbReference>
<dbReference type="AlphaFoldDB" id="A0AAN9V9A4"/>
<comment type="subcellular location">
    <subcellularLocation>
        <location evidence="1">Cytoplasm</location>
    </subcellularLocation>
</comment>
<accession>A0AAN9V9A4</accession>
<dbReference type="PANTHER" id="PTHR10336">
    <property type="entry name" value="PHOSPHOINOSITIDE-SPECIFIC PHOSPHOLIPASE C FAMILY PROTEIN"/>
    <property type="match status" value="1"/>
</dbReference>
<feature type="compositionally biased region" description="Polar residues" evidence="5">
    <location>
        <begin position="990"/>
        <end position="1008"/>
    </location>
</feature>
<dbReference type="Pfam" id="PF00168">
    <property type="entry name" value="C2"/>
    <property type="match status" value="1"/>
</dbReference>
<comment type="catalytic activity">
    <reaction evidence="4">
        <text>a 1,2-diacyl-sn-glycero-3-phospho-(1D-myo-inositol-4,5-bisphosphate) + H2O = 1D-myo-inositol 1,4,5-trisphosphate + a 1,2-diacyl-sn-glycerol + H(+)</text>
        <dbReference type="Rhea" id="RHEA:33179"/>
        <dbReference type="ChEBI" id="CHEBI:15377"/>
        <dbReference type="ChEBI" id="CHEBI:15378"/>
        <dbReference type="ChEBI" id="CHEBI:17815"/>
        <dbReference type="ChEBI" id="CHEBI:58456"/>
        <dbReference type="ChEBI" id="CHEBI:203600"/>
        <dbReference type="EC" id="3.1.4.11"/>
    </reaction>
</comment>
<evidence type="ECO:0000313" key="10">
    <source>
        <dbReference type="Proteomes" id="UP001378592"/>
    </source>
</evidence>
<dbReference type="SUPFAM" id="SSF49562">
    <property type="entry name" value="C2 domain (Calcium/lipid-binding domain, CaLB)"/>
    <property type="match status" value="1"/>
</dbReference>
<dbReference type="Proteomes" id="UP001378592">
    <property type="component" value="Unassembled WGS sequence"/>
</dbReference>
<dbReference type="InterPro" id="IPR035892">
    <property type="entry name" value="C2_domain_sf"/>
</dbReference>
<dbReference type="PROSITE" id="PS50007">
    <property type="entry name" value="PIPLC_X_DOMAIN"/>
    <property type="match status" value="1"/>
</dbReference>
<dbReference type="InterPro" id="IPR011993">
    <property type="entry name" value="PH-like_dom_sf"/>
</dbReference>
<dbReference type="SUPFAM" id="SSF47473">
    <property type="entry name" value="EF-hand"/>
    <property type="match status" value="1"/>
</dbReference>
<dbReference type="InterPro" id="IPR001849">
    <property type="entry name" value="PH_domain"/>
</dbReference>
<dbReference type="GO" id="GO:0016042">
    <property type="term" value="P:lipid catabolic process"/>
    <property type="evidence" value="ECO:0007669"/>
    <property type="project" value="UniProtKB-KW"/>
</dbReference>
<evidence type="ECO:0000256" key="4">
    <source>
        <dbReference type="RuleBase" id="RU361133"/>
    </source>
</evidence>
<dbReference type="InterPro" id="IPR011992">
    <property type="entry name" value="EF-hand-dom_pair"/>
</dbReference>
<dbReference type="Pfam" id="PF09279">
    <property type="entry name" value="EF-hand_like"/>
    <property type="match status" value="1"/>
</dbReference>
<dbReference type="GO" id="GO:0032228">
    <property type="term" value="P:regulation of synaptic transmission, GABAergic"/>
    <property type="evidence" value="ECO:0007669"/>
    <property type="project" value="TreeGrafter"/>
</dbReference>
<keyword evidence="4" id="KW-0442">Lipid degradation</keyword>
<dbReference type="Gene3D" id="2.30.29.30">
    <property type="entry name" value="Pleckstrin-homology domain (PH domain)/Phosphotyrosine-binding domain (PTB)"/>
    <property type="match status" value="1"/>
</dbReference>
<feature type="domain" description="C2" evidence="7">
    <location>
        <begin position="577"/>
        <end position="706"/>
    </location>
</feature>
<dbReference type="GO" id="GO:0046488">
    <property type="term" value="P:phosphatidylinositol metabolic process"/>
    <property type="evidence" value="ECO:0007669"/>
    <property type="project" value="TreeGrafter"/>
</dbReference>
<keyword evidence="4" id="KW-0443">Lipid metabolism</keyword>
<dbReference type="GO" id="GO:0051209">
    <property type="term" value="P:release of sequestered calcium ion into cytosol"/>
    <property type="evidence" value="ECO:0007669"/>
    <property type="project" value="TreeGrafter"/>
</dbReference>
<dbReference type="Pfam" id="PF16457">
    <property type="entry name" value="PH_12"/>
    <property type="match status" value="1"/>
</dbReference>
<dbReference type="PROSITE" id="PS50003">
    <property type="entry name" value="PH_DOMAIN"/>
    <property type="match status" value="1"/>
</dbReference>
<dbReference type="FunFam" id="2.30.29.30:FF:000025">
    <property type="entry name" value="Phosphoinositide phospholipase C"/>
    <property type="match status" value="1"/>
</dbReference>
<dbReference type="PROSITE" id="PS50004">
    <property type="entry name" value="C2"/>
    <property type="match status" value="1"/>
</dbReference>
<evidence type="ECO:0000259" key="7">
    <source>
        <dbReference type="PROSITE" id="PS50004"/>
    </source>
</evidence>
<dbReference type="Pfam" id="PF00388">
    <property type="entry name" value="PI-PLC-X"/>
    <property type="match status" value="1"/>
</dbReference>
<dbReference type="EC" id="3.1.4.11" evidence="4"/>
<protein>
    <recommendedName>
        <fullName evidence="4">Phosphoinositide phospholipase C</fullName>
        <ecNumber evidence="4">3.1.4.11</ecNumber>
    </recommendedName>
</protein>
<dbReference type="PRINTS" id="PR00390">
    <property type="entry name" value="PHPHLIPASEC"/>
</dbReference>
<comment type="caution">
    <text evidence="9">The sequence shown here is derived from an EMBL/GenBank/DDBJ whole genome shotgun (WGS) entry which is preliminary data.</text>
</comment>
<keyword evidence="4" id="KW-0378">Hydrolase</keyword>
<dbReference type="EMBL" id="JAZDUA010000353">
    <property type="protein sequence ID" value="KAK7793999.1"/>
    <property type="molecule type" value="Genomic_DNA"/>
</dbReference>
<feature type="domain" description="PH" evidence="6">
    <location>
        <begin position="1"/>
        <end position="105"/>
    </location>
</feature>
<keyword evidence="2" id="KW-0963">Cytoplasm</keyword>
<dbReference type="InterPro" id="IPR017946">
    <property type="entry name" value="PLC-like_Pdiesterase_TIM-brl"/>
</dbReference>
<evidence type="ECO:0000259" key="6">
    <source>
        <dbReference type="PROSITE" id="PS50003"/>
    </source>
</evidence>
<dbReference type="SMART" id="SM00239">
    <property type="entry name" value="C2"/>
    <property type="match status" value="1"/>
</dbReference>
<dbReference type="Pfam" id="PF00387">
    <property type="entry name" value="PI-PLC-Y"/>
    <property type="match status" value="1"/>
</dbReference>
<dbReference type="InterPro" id="IPR001711">
    <property type="entry name" value="PLipase_C_Pinositol-sp_Y"/>
</dbReference>
<dbReference type="Gene3D" id="2.60.40.150">
    <property type="entry name" value="C2 domain"/>
    <property type="match status" value="1"/>
</dbReference>
<name>A0AAN9V9A4_9ORTH</name>
<dbReference type="InterPro" id="IPR000909">
    <property type="entry name" value="PLipase_C_PInositol-sp_X_dom"/>
</dbReference>
<evidence type="ECO:0000259" key="8">
    <source>
        <dbReference type="PROSITE" id="PS50008"/>
    </source>
</evidence>
<dbReference type="Gene3D" id="3.20.20.190">
    <property type="entry name" value="Phosphatidylinositol (PI) phosphodiesterase"/>
    <property type="match status" value="1"/>
</dbReference>
<sequence length="1059" mass="119937">MMGGSSLIKVRPNSRQYHRFFSLSEDLNAIRWTPTSKKSSKAMVPIDSIKEIRTGKNTEVLRSLGHNEDCSFSILYGEDFESLDLVAATSEEANIWVTGLNALVGAQKSPDGLEEMQALRERWLQEMFEQAAADNSGYLDQCSAIDLIQKLSASGKVNTVRIRQKLTEFDQSRNDGRRGTIDSKEFIDMFKEVATRPEIYFLLIRFANKDYLCVEDLQLFLEGEQGMGDLTHEKCLEIIHQYEPTSEARTNGQLLIDGFTKYLLSDECDIMDPAHLRVCEDMNQPIAHYFISTSHNTYLLEDQLKGPSSVEGIVRALSNGCRCIKLDCWDGIHEPFVYHGNTLTSKVPFRDCIEVIREFAFVYSPFPLVIHLENHCSVDQQKVVANILRITLRGLLYIHRGDSQVEVGQMSPNDLRNKILIMGKKLPLDWKEDKGEVTDEDEGTETNKRKEKHKKIVICKELSDIVSIVRCRFIDFQTSKQIQTSQELCSLSESTAVRLAHGYAEDFVNHNKVFLTRVFPNGSRVDSTNFNPQDFWNCGCQFVALNFQTPGQMMDLYDGRFRQNGGCGYVLKPLIMRDQMSFFSANARDMVPGMSPQILYIKIISGQQLPRPRGSTAKGDVIDPYVLIQVYGIPADCAERKTRTVSNEGDCPIFEESFEFQLMLPELVLLRFVILDDDYIGDDFIGQYTIPFDCIRTGYRHIRLLSNTGEPLENATLFVHVAITNKKGGGNTTITPKAKRSSVDMCLLPYGIHSSIWHKLFKKKSKTEKILVDVRMIGLKQIDDMLRGISQEVEEAIKVRQDTENAMDDLRTECGLSDAANMKQCLRVLLQRLSACQQVQNISIHERGGLPMLKVDATNMPTHLHRTVAMLEKTIIEFQYMIDNSDRLTEKLNNSLTSLLEFYEDLPNLANNAAIKGKKYSKLQENYSWDVRVLRGQIDLLESCKKCCKQAIAQVLSSASMIGNYNNKERSPSIRNQRKLNLCCKRPSIDAQSSGARRSPTSPISLSPANEIKPKSILKKSNSNIEQGSVNYANLSPTNSTRSNSWISESISLEKNEGY</sequence>
<dbReference type="InterPro" id="IPR015359">
    <property type="entry name" value="PLC_EF-hand-like"/>
</dbReference>
<dbReference type="GO" id="GO:0048015">
    <property type="term" value="P:phosphatidylinositol-mediated signaling"/>
    <property type="evidence" value="ECO:0007669"/>
    <property type="project" value="TreeGrafter"/>
</dbReference>
<dbReference type="FunFam" id="1.10.238.10:FF:000005">
    <property type="entry name" value="Phosphoinositide phospholipase C"/>
    <property type="match status" value="1"/>
</dbReference>
<feature type="region of interest" description="Disordered" evidence="5">
    <location>
        <begin position="989"/>
        <end position="1013"/>
    </location>
</feature>
<dbReference type="Gene3D" id="1.10.238.10">
    <property type="entry name" value="EF-hand"/>
    <property type="match status" value="1"/>
</dbReference>
<keyword evidence="10" id="KW-1185">Reference proteome</keyword>
<evidence type="ECO:0000256" key="1">
    <source>
        <dbReference type="ARBA" id="ARBA00004496"/>
    </source>
</evidence>
<dbReference type="CDD" id="cd13364">
    <property type="entry name" value="PH_PLC_eta"/>
    <property type="match status" value="1"/>
</dbReference>
<dbReference type="SMART" id="SM00148">
    <property type="entry name" value="PLCXc"/>
    <property type="match status" value="1"/>
</dbReference>
<dbReference type="InterPro" id="IPR000008">
    <property type="entry name" value="C2_dom"/>
</dbReference>
<dbReference type="SUPFAM" id="SSF51695">
    <property type="entry name" value="PLC-like phosphodiesterases"/>
    <property type="match status" value="1"/>
</dbReference>
<evidence type="ECO:0000313" key="9">
    <source>
        <dbReference type="EMBL" id="KAK7793999.1"/>
    </source>
</evidence>
<dbReference type="CDD" id="cd00275">
    <property type="entry name" value="C2_PLC_like"/>
    <property type="match status" value="1"/>
</dbReference>
<evidence type="ECO:0000256" key="5">
    <source>
        <dbReference type="SAM" id="MobiDB-lite"/>
    </source>
</evidence>
<keyword evidence="3" id="KW-0807">Transducer</keyword>
<dbReference type="SMART" id="SM00149">
    <property type="entry name" value="PLCYc"/>
    <property type="match status" value="1"/>
</dbReference>
<dbReference type="GO" id="GO:0005737">
    <property type="term" value="C:cytoplasm"/>
    <property type="evidence" value="ECO:0007669"/>
    <property type="project" value="UniProtKB-SubCell"/>
</dbReference>
<dbReference type="FunFam" id="3.20.20.190:FF:000001">
    <property type="entry name" value="Phosphoinositide phospholipase C"/>
    <property type="match status" value="1"/>
</dbReference>
<dbReference type="SMART" id="SM00233">
    <property type="entry name" value="PH"/>
    <property type="match status" value="1"/>
</dbReference>
<dbReference type="GO" id="GO:0004435">
    <property type="term" value="F:phosphatidylinositol-4,5-bisphosphate phospholipase C activity"/>
    <property type="evidence" value="ECO:0007669"/>
    <property type="project" value="UniProtKB-EC"/>
</dbReference>
<proteinExistence type="predicted"/>
<gene>
    <name evidence="9" type="ORF">R5R35_003961</name>
</gene>
<organism evidence="9 10">
    <name type="scientific">Gryllus longicercus</name>
    <dbReference type="NCBI Taxonomy" id="2509291"/>
    <lineage>
        <taxon>Eukaryota</taxon>
        <taxon>Metazoa</taxon>
        <taxon>Ecdysozoa</taxon>
        <taxon>Arthropoda</taxon>
        <taxon>Hexapoda</taxon>
        <taxon>Insecta</taxon>
        <taxon>Pterygota</taxon>
        <taxon>Neoptera</taxon>
        <taxon>Polyneoptera</taxon>
        <taxon>Orthoptera</taxon>
        <taxon>Ensifera</taxon>
        <taxon>Gryllidea</taxon>
        <taxon>Grylloidea</taxon>
        <taxon>Gryllidae</taxon>
        <taxon>Gryllinae</taxon>
        <taxon>Gryllus</taxon>
    </lineage>
</organism>
<evidence type="ECO:0000256" key="3">
    <source>
        <dbReference type="ARBA" id="ARBA00023224"/>
    </source>
</evidence>
<dbReference type="SUPFAM" id="SSF50729">
    <property type="entry name" value="PH domain-like"/>
    <property type="match status" value="1"/>
</dbReference>
<reference evidence="9 10" key="1">
    <citation type="submission" date="2024-03" db="EMBL/GenBank/DDBJ databases">
        <title>The genome assembly and annotation of the cricket Gryllus longicercus Weissman &amp; Gray.</title>
        <authorList>
            <person name="Szrajer S."/>
            <person name="Gray D."/>
            <person name="Ylla G."/>
        </authorList>
    </citation>
    <scope>NUCLEOTIDE SEQUENCE [LARGE SCALE GENOMIC DNA]</scope>
    <source>
        <strain evidence="9">DAG 2021-001</strain>
        <tissue evidence="9">Whole body minus gut</tissue>
    </source>
</reference>
<dbReference type="InterPro" id="IPR001192">
    <property type="entry name" value="PI-PLC_fam"/>
</dbReference>